<feature type="compositionally biased region" description="Basic residues" evidence="1">
    <location>
        <begin position="76"/>
        <end position="86"/>
    </location>
</feature>
<evidence type="ECO:0000313" key="3">
    <source>
        <dbReference type="Proteomes" id="UP000266188"/>
    </source>
</evidence>
<sequence length="118" mass="13640">MECFRQIFRCIKSPFQRNKNSVRVLEIGAPTDFRKEELPPFFSDADRRTLASKSHESVEKTAVVSTAVEHQPSRREKIKHHVRRMSVKLPRPAPDAAEEPICTEEENRTAENQKAQPE</sequence>
<feature type="compositionally biased region" description="Basic and acidic residues" evidence="1">
    <location>
        <begin position="105"/>
        <end position="118"/>
    </location>
</feature>
<dbReference type="Proteomes" id="UP000266188">
    <property type="component" value="Unassembled WGS sequence"/>
</dbReference>
<accession>A0A3A3A2P3</accession>
<evidence type="ECO:0000256" key="1">
    <source>
        <dbReference type="SAM" id="MobiDB-lite"/>
    </source>
</evidence>
<keyword evidence="3" id="KW-1185">Reference proteome</keyword>
<dbReference type="OrthoDB" id="4154127at2759"/>
<reference evidence="3" key="1">
    <citation type="submission" date="2017-02" db="EMBL/GenBank/DDBJ databases">
        <authorList>
            <person name="Tafer H."/>
            <person name="Lopandic K."/>
        </authorList>
    </citation>
    <scope>NUCLEOTIDE SEQUENCE [LARGE SCALE GENOMIC DNA]</scope>
    <source>
        <strain evidence="3">CBS 366.77</strain>
    </source>
</reference>
<proteinExistence type="predicted"/>
<comment type="caution">
    <text evidence="2">The sequence shown here is derived from an EMBL/GenBank/DDBJ whole genome shotgun (WGS) entry which is preliminary data.</text>
</comment>
<gene>
    <name evidence="2" type="ORF">PHISCL_03360</name>
</gene>
<protein>
    <submittedName>
        <fullName evidence="2">Uncharacterized protein</fullName>
    </submittedName>
</protein>
<evidence type="ECO:0000313" key="2">
    <source>
        <dbReference type="EMBL" id="RJE24305.1"/>
    </source>
</evidence>
<dbReference type="AlphaFoldDB" id="A0A3A3A2P3"/>
<name>A0A3A3A2P3_9EURO</name>
<feature type="region of interest" description="Disordered" evidence="1">
    <location>
        <begin position="61"/>
        <end position="118"/>
    </location>
</feature>
<organism evidence="2 3">
    <name type="scientific">Aspergillus sclerotialis</name>
    <dbReference type="NCBI Taxonomy" id="2070753"/>
    <lineage>
        <taxon>Eukaryota</taxon>
        <taxon>Fungi</taxon>
        <taxon>Dikarya</taxon>
        <taxon>Ascomycota</taxon>
        <taxon>Pezizomycotina</taxon>
        <taxon>Eurotiomycetes</taxon>
        <taxon>Eurotiomycetidae</taxon>
        <taxon>Eurotiales</taxon>
        <taxon>Aspergillaceae</taxon>
        <taxon>Aspergillus</taxon>
        <taxon>Aspergillus subgen. Polypaecilum</taxon>
    </lineage>
</organism>
<dbReference type="EMBL" id="MVGC01000086">
    <property type="protein sequence ID" value="RJE24305.1"/>
    <property type="molecule type" value="Genomic_DNA"/>
</dbReference>